<protein>
    <submittedName>
        <fullName evidence="5">AraC family transcriptional regulator</fullName>
    </submittedName>
</protein>
<evidence type="ECO:0000313" key="6">
    <source>
        <dbReference type="Proteomes" id="UP000318212"/>
    </source>
</evidence>
<dbReference type="GO" id="GO:0003700">
    <property type="term" value="F:DNA-binding transcription factor activity"/>
    <property type="evidence" value="ECO:0007669"/>
    <property type="project" value="InterPro"/>
</dbReference>
<feature type="domain" description="HTH araC/xylS-type" evidence="4">
    <location>
        <begin position="242"/>
        <end position="340"/>
    </location>
</feature>
<organism evidence="5 6">
    <name type="scientific">Marilutibacter aestuarii</name>
    <dbReference type="NCBI Taxonomy" id="1706195"/>
    <lineage>
        <taxon>Bacteria</taxon>
        <taxon>Pseudomonadati</taxon>
        <taxon>Pseudomonadota</taxon>
        <taxon>Gammaproteobacteria</taxon>
        <taxon>Lysobacterales</taxon>
        <taxon>Lysobacteraceae</taxon>
        <taxon>Marilutibacter</taxon>
    </lineage>
</organism>
<keyword evidence="3" id="KW-0804">Transcription</keyword>
<dbReference type="Gene3D" id="1.10.10.60">
    <property type="entry name" value="Homeodomain-like"/>
    <property type="match status" value="1"/>
</dbReference>
<dbReference type="PROSITE" id="PS01124">
    <property type="entry name" value="HTH_ARAC_FAMILY_2"/>
    <property type="match status" value="1"/>
</dbReference>
<name>A0A508AQH5_9GAMM</name>
<keyword evidence="1" id="KW-0805">Transcription regulation</keyword>
<comment type="caution">
    <text evidence="5">The sequence shown here is derived from an EMBL/GenBank/DDBJ whole genome shotgun (WGS) entry which is preliminary data.</text>
</comment>
<dbReference type="SMART" id="SM00342">
    <property type="entry name" value="HTH_ARAC"/>
    <property type="match status" value="1"/>
</dbReference>
<evidence type="ECO:0000256" key="2">
    <source>
        <dbReference type="ARBA" id="ARBA00023125"/>
    </source>
</evidence>
<proteinExistence type="predicted"/>
<dbReference type="InterPro" id="IPR018060">
    <property type="entry name" value="HTH_AraC"/>
</dbReference>
<dbReference type="InterPro" id="IPR032687">
    <property type="entry name" value="AraC-type_N"/>
</dbReference>
<gene>
    <name evidence="5" type="ORF">FKV25_00070</name>
</gene>
<evidence type="ECO:0000256" key="3">
    <source>
        <dbReference type="ARBA" id="ARBA00023163"/>
    </source>
</evidence>
<reference evidence="5 6" key="1">
    <citation type="submission" date="2019-06" db="EMBL/GenBank/DDBJ databases">
        <title>Lysobacter alkalisoli sp. nov. isolated from saline soil.</title>
        <authorList>
            <person name="Sun J.-Q."/>
            <person name="Xu L."/>
        </authorList>
    </citation>
    <scope>NUCLEOTIDE SEQUENCE [LARGE SCALE GENOMIC DNA]</scope>
    <source>
        <strain evidence="5 6">JCM 31130</strain>
    </source>
</reference>
<dbReference type="AlphaFoldDB" id="A0A508AQH5"/>
<dbReference type="SUPFAM" id="SSF46689">
    <property type="entry name" value="Homeodomain-like"/>
    <property type="match status" value="1"/>
</dbReference>
<dbReference type="PANTHER" id="PTHR47894:SF1">
    <property type="entry name" value="HTH-TYPE TRANSCRIPTIONAL REGULATOR VQSM"/>
    <property type="match status" value="1"/>
</dbReference>
<dbReference type="OrthoDB" id="5582699at2"/>
<evidence type="ECO:0000313" key="5">
    <source>
        <dbReference type="EMBL" id="TQD51707.1"/>
    </source>
</evidence>
<dbReference type="Pfam" id="PF12833">
    <property type="entry name" value="HTH_18"/>
    <property type="match status" value="1"/>
</dbReference>
<dbReference type="GO" id="GO:0000976">
    <property type="term" value="F:transcription cis-regulatory region binding"/>
    <property type="evidence" value="ECO:0007669"/>
    <property type="project" value="TreeGrafter"/>
</dbReference>
<dbReference type="InterPro" id="IPR009057">
    <property type="entry name" value="Homeodomain-like_sf"/>
</dbReference>
<dbReference type="Pfam" id="PF12625">
    <property type="entry name" value="Arabinose_bd"/>
    <property type="match status" value="1"/>
</dbReference>
<accession>A0A508AQH5</accession>
<dbReference type="EMBL" id="VICE01000001">
    <property type="protein sequence ID" value="TQD51707.1"/>
    <property type="molecule type" value="Genomic_DNA"/>
</dbReference>
<dbReference type="Proteomes" id="UP000318212">
    <property type="component" value="Unassembled WGS sequence"/>
</dbReference>
<dbReference type="RefSeq" id="WP_141516749.1">
    <property type="nucleotide sequence ID" value="NZ_VICE01000001.1"/>
</dbReference>
<keyword evidence="2" id="KW-0238">DNA-binding</keyword>
<keyword evidence="6" id="KW-1185">Reference proteome</keyword>
<dbReference type="PANTHER" id="PTHR47894">
    <property type="entry name" value="HTH-TYPE TRANSCRIPTIONAL REGULATOR GADX"/>
    <property type="match status" value="1"/>
</dbReference>
<evidence type="ECO:0000259" key="4">
    <source>
        <dbReference type="PROSITE" id="PS01124"/>
    </source>
</evidence>
<dbReference type="GO" id="GO:0005829">
    <property type="term" value="C:cytosol"/>
    <property type="evidence" value="ECO:0007669"/>
    <property type="project" value="TreeGrafter"/>
</dbReference>
<evidence type="ECO:0000256" key="1">
    <source>
        <dbReference type="ARBA" id="ARBA00023015"/>
    </source>
</evidence>
<sequence>MNACVEKAPTLVCVDALAGVPAFVRDRYGAKVLREANRAISLDIERLEGHDCFITHATMLAFLESIARQTGESNLGLLLAPGLEFRRYGVWARHVLGAHTLGAAIQRARRTLGYHSQGDRMRLAVAGGTAHFTYLSAARGCVGYRHDALGTVAVMVSLCQDYLTSGWRPLRIELDIPRPEDARSHEDLFQCPVRFDMPAIALVMEAAVLLRRRPVEDRAVPVTVGDVARARLDPVTRAHPLGVIVACIRTQVLAGRVSIDGTAHALDTSTRSLQRGLNAMGIRYRDIVNRARCEHAAELLRDRTLRVHEIAEALGYSSPTHLCRAFRKAAGMPPMRYRASLAGAEGR</sequence>